<feature type="binding site" description="covalent" evidence="4">
    <location>
        <position position="64"/>
    </location>
    <ligand>
        <name>heme c</name>
        <dbReference type="ChEBI" id="CHEBI:61717"/>
        <label>1</label>
    </ligand>
</feature>
<keyword evidence="1 4" id="KW-0349">Heme</keyword>
<accession>A0A848FJ50</accession>
<dbReference type="GO" id="GO:0009055">
    <property type="term" value="F:electron transfer activity"/>
    <property type="evidence" value="ECO:0007669"/>
    <property type="project" value="InterPro"/>
</dbReference>
<feature type="binding site" description="axial binding residue" evidence="5">
    <location>
        <position position="335"/>
    </location>
    <ligand>
        <name>heme c</name>
        <dbReference type="ChEBI" id="CHEBI:61717"/>
        <label>3</label>
    </ligand>
    <ligandPart>
        <name>Fe</name>
        <dbReference type="ChEBI" id="CHEBI:18248"/>
    </ligandPart>
</feature>
<feature type="domain" description="Cytochrome c" evidence="6">
    <location>
        <begin position="318"/>
        <end position="408"/>
    </location>
</feature>
<feature type="binding site" description="covalent" evidence="4">
    <location>
        <position position="61"/>
    </location>
    <ligand>
        <name>heme c</name>
        <dbReference type="ChEBI" id="CHEBI:61717"/>
        <label>1</label>
    </ligand>
</feature>
<dbReference type="Pfam" id="PF00034">
    <property type="entry name" value="Cytochrom_C"/>
    <property type="match status" value="2"/>
</dbReference>
<dbReference type="GO" id="GO:0016020">
    <property type="term" value="C:membrane"/>
    <property type="evidence" value="ECO:0007669"/>
    <property type="project" value="InterPro"/>
</dbReference>
<evidence type="ECO:0000256" key="5">
    <source>
        <dbReference type="PIRSR" id="PIRSR000018-51"/>
    </source>
</evidence>
<proteinExistence type="predicted"/>
<dbReference type="PROSITE" id="PS51007">
    <property type="entry name" value="CYTC"/>
    <property type="match status" value="3"/>
</dbReference>
<dbReference type="PIRSF" id="PIRSF000018">
    <property type="entry name" value="Mb_ADH_cyt_c"/>
    <property type="match status" value="1"/>
</dbReference>
<protein>
    <submittedName>
        <fullName evidence="7">C-type cytochrome</fullName>
    </submittedName>
</protein>
<feature type="binding site" description="axial binding residue" evidence="5">
    <location>
        <position position="65"/>
    </location>
    <ligand>
        <name>heme c</name>
        <dbReference type="ChEBI" id="CHEBI:61717"/>
        <label>1</label>
    </ligand>
    <ligandPart>
        <name>Fe</name>
        <dbReference type="ChEBI" id="CHEBI:18248"/>
    </ligandPart>
</feature>
<dbReference type="GO" id="GO:0005506">
    <property type="term" value="F:iron ion binding"/>
    <property type="evidence" value="ECO:0007669"/>
    <property type="project" value="InterPro"/>
</dbReference>
<dbReference type="GO" id="GO:0016614">
    <property type="term" value="F:oxidoreductase activity, acting on CH-OH group of donors"/>
    <property type="evidence" value="ECO:0007669"/>
    <property type="project" value="InterPro"/>
</dbReference>
<dbReference type="InterPro" id="IPR036909">
    <property type="entry name" value="Cyt_c-like_dom_sf"/>
</dbReference>
<dbReference type="InterPro" id="IPR014353">
    <property type="entry name" value="Membr-bd_ADH_cyt_c"/>
</dbReference>
<evidence type="ECO:0000256" key="2">
    <source>
        <dbReference type="ARBA" id="ARBA00022723"/>
    </source>
</evidence>
<organism evidence="7 8">
    <name type="scientific">Azohydromonas caseinilytica</name>
    <dbReference type="NCBI Taxonomy" id="2728836"/>
    <lineage>
        <taxon>Bacteria</taxon>
        <taxon>Pseudomonadati</taxon>
        <taxon>Pseudomonadota</taxon>
        <taxon>Betaproteobacteria</taxon>
        <taxon>Burkholderiales</taxon>
        <taxon>Sphaerotilaceae</taxon>
        <taxon>Azohydromonas</taxon>
    </lineage>
</organism>
<dbReference type="InterPro" id="IPR009056">
    <property type="entry name" value="Cyt_c-like_dom"/>
</dbReference>
<sequence>MARTGVWRVGLMFVALLAVLAALVAWLNVRGEVPLEPGPADGAANPATVARGAYLARAGNCIGCHTARGGAEYAGGRGIDTPFGTVYASNLTPDRDTGLGAWTAAEFWRALHHGRSRDGRLLYPAFPYPNFTLVTREDSDALYAFLQSLPPVRQANRAHELRFPYNLQASLAVWRALYFRPASFEARPEQSAQWNRGSYLVRGLGHCVACHATRNLLGATDGDIELGGGLIPMQNWYAPSLARAQEAGVADWSLSDIVALLGSGISPRGSVMGPMAEVVYRSTQHLSEPDLRAMAVYLKTLPQQPPAKRKPVEPASAELMRLGGKIYADRCAACHGESGEGVAGIYPPLAGNRAVTMASPNNLIKAVLHGGFPPATRGNPRPFGMPPFKQVLSEHEVAAVASYVRQSWGHEAAAVSALDVHHAR</sequence>
<dbReference type="GO" id="GO:0020037">
    <property type="term" value="F:heme binding"/>
    <property type="evidence" value="ECO:0007669"/>
    <property type="project" value="InterPro"/>
</dbReference>
<name>A0A848FJ50_9BURK</name>
<reference evidence="7 8" key="1">
    <citation type="submission" date="2020-04" db="EMBL/GenBank/DDBJ databases">
        <title>Azohydromonas sp. isolated from soil.</title>
        <authorList>
            <person name="Dahal R.H."/>
        </authorList>
    </citation>
    <scope>NUCLEOTIDE SEQUENCE [LARGE SCALE GENOMIC DNA]</scope>
    <source>
        <strain evidence="7 8">G-1-1-14</strain>
    </source>
</reference>
<dbReference type="EMBL" id="JABBFW010000045">
    <property type="protein sequence ID" value="NML18925.1"/>
    <property type="molecule type" value="Genomic_DNA"/>
</dbReference>
<evidence type="ECO:0000259" key="6">
    <source>
        <dbReference type="PROSITE" id="PS51007"/>
    </source>
</evidence>
<keyword evidence="8" id="KW-1185">Reference proteome</keyword>
<keyword evidence="3 5" id="KW-0408">Iron</keyword>
<feature type="binding site" description="axial binding residue" evidence="5">
    <location>
        <position position="211"/>
    </location>
    <ligand>
        <name>heme c</name>
        <dbReference type="ChEBI" id="CHEBI:61717"/>
        <label>2</label>
    </ligand>
    <ligandPart>
        <name>Fe</name>
        <dbReference type="ChEBI" id="CHEBI:18248"/>
    </ligandPart>
</feature>
<dbReference type="PANTHER" id="PTHR35008">
    <property type="entry name" value="BLL4482 PROTEIN-RELATED"/>
    <property type="match status" value="1"/>
</dbReference>
<dbReference type="InterPro" id="IPR051459">
    <property type="entry name" value="Cytochrome_c-type_DH"/>
</dbReference>
<evidence type="ECO:0000256" key="3">
    <source>
        <dbReference type="ARBA" id="ARBA00023004"/>
    </source>
</evidence>
<feature type="binding site" description="covalent" evidence="4">
    <location>
        <position position="331"/>
    </location>
    <ligand>
        <name>heme c</name>
        <dbReference type="ChEBI" id="CHEBI:61717"/>
        <label>3</label>
    </ligand>
</feature>
<evidence type="ECO:0000313" key="7">
    <source>
        <dbReference type="EMBL" id="NML18925.1"/>
    </source>
</evidence>
<comment type="caution">
    <text evidence="7">The sequence shown here is derived from an EMBL/GenBank/DDBJ whole genome shotgun (WGS) entry which is preliminary data.</text>
</comment>
<evidence type="ECO:0000313" key="8">
    <source>
        <dbReference type="Proteomes" id="UP000574067"/>
    </source>
</evidence>
<dbReference type="AlphaFoldDB" id="A0A848FJ50"/>
<dbReference type="PANTHER" id="PTHR35008:SF4">
    <property type="entry name" value="BLL4482 PROTEIN"/>
    <property type="match status" value="1"/>
</dbReference>
<gene>
    <name evidence="7" type="ORF">HHL10_28535</name>
</gene>
<dbReference type="RefSeq" id="WP_169163826.1">
    <property type="nucleotide sequence ID" value="NZ_JABBFW010000045.1"/>
</dbReference>
<dbReference type="Gene3D" id="1.10.760.10">
    <property type="entry name" value="Cytochrome c-like domain"/>
    <property type="match status" value="2"/>
</dbReference>
<feature type="binding site" description="covalent" evidence="4">
    <location>
        <position position="334"/>
    </location>
    <ligand>
        <name>heme c</name>
        <dbReference type="ChEBI" id="CHEBI:61717"/>
        <label>3</label>
    </ligand>
</feature>
<comment type="cofactor">
    <cofactor evidence="4">
        <name>heme c</name>
        <dbReference type="ChEBI" id="CHEBI:61717"/>
    </cofactor>
    <text evidence="4">Binds 3 heme c groups covalently per subunit.</text>
</comment>
<evidence type="ECO:0000256" key="1">
    <source>
        <dbReference type="ARBA" id="ARBA00022617"/>
    </source>
</evidence>
<feature type="binding site" description="covalent" evidence="4">
    <location>
        <position position="210"/>
    </location>
    <ligand>
        <name>heme c</name>
        <dbReference type="ChEBI" id="CHEBI:61717"/>
        <label>2</label>
    </ligand>
</feature>
<dbReference type="Proteomes" id="UP000574067">
    <property type="component" value="Unassembled WGS sequence"/>
</dbReference>
<dbReference type="SUPFAM" id="SSF46626">
    <property type="entry name" value="Cytochrome c"/>
    <property type="match status" value="3"/>
</dbReference>
<keyword evidence="2 5" id="KW-0479">Metal-binding</keyword>
<evidence type="ECO:0000256" key="4">
    <source>
        <dbReference type="PIRSR" id="PIRSR000018-50"/>
    </source>
</evidence>
<feature type="binding site" description="covalent" evidence="4">
    <location>
        <position position="207"/>
    </location>
    <ligand>
        <name>heme c</name>
        <dbReference type="ChEBI" id="CHEBI:61717"/>
        <label>2</label>
    </ligand>
</feature>
<feature type="domain" description="Cytochrome c" evidence="6">
    <location>
        <begin position="47"/>
        <end position="150"/>
    </location>
</feature>
<feature type="domain" description="Cytochrome c" evidence="6">
    <location>
        <begin position="192"/>
        <end position="302"/>
    </location>
</feature>